<feature type="domain" description="Thoeris protein ThsA Macro" evidence="2">
    <location>
        <begin position="92"/>
        <end position="276"/>
    </location>
</feature>
<evidence type="ECO:0000259" key="2">
    <source>
        <dbReference type="Pfam" id="PF20016"/>
    </source>
</evidence>
<sequence>MKKLSVIGPPYAARLIFRTRRGLRTFFAHLLAAAGLVSALVQFLGQMFFNKAFPAPFAVTTLTLVGCFTWAVSQAYPRSRIERGFSTPDTTVRVEVGDLFEQDTHLVVGFTDTFDTSVADDRIISSAAVQGQLLHRRYGDDQRRLDQELAAALRRARPVATEPPRSKPGKRTRYPIGTVAVVGRPGQQIFAVAYSRLGNDLVPRSSVNDMWVSLNQLWDAVYERAERRPLAMPIIGSGLARIDQLDRESLLKLILISFLARSRETPICRELRIIVHPDDLHSVDLLEVRAFLRAL</sequence>
<feature type="transmembrane region" description="Helical" evidence="1">
    <location>
        <begin position="26"/>
        <end position="49"/>
    </location>
</feature>
<dbReference type="InterPro" id="IPR043472">
    <property type="entry name" value="Macro_dom-like"/>
</dbReference>
<organism evidence="3 4">
    <name type="scientific">Plantactinospora soyae</name>
    <dbReference type="NCBI Taxonomy" id="1544732"/>
    <lineage>
        <taxon>Bacteria</taxon>
        <taxon>Bacillati</taxon>
        <taxon>Actinomycetota</taxon>
        <taxon>Actinomycetes</taxon>
        <taxon>Micromonosporales</taxon>
        <taxon>Micromonosporaceae</taxon>
        <taxon>Plantactinospora</taxon>
    </lineage>
</organism>
<dbReference type="InterPro" id="IPR045535">
    <property type="entry name" value="ThsA_Macro"/>
</dbReference>
<comment type="caution">
    <text evidence="3">The sequence shown here is derived from an EMBL/GenBank/DDBJ whole genome shotgun (WGS) entry which is preliminary data.</text>
</comment>
<gene>
    <name evidence="3" type="ORF">H4W31_004810</name>
</gene>
<dbReference type="SUPFAM" id="SSF52949">
    <property type="entry name" value="Macro domain-like"/>
    <property type="match status" value="1"/>
</dbReference>
<reference evidence="3" key="1">
    <citation type="submission" date="2020-10" db="EMBL/GenBank/DDBJ databases">
        <title>Sequencing the genomes of 1000 actinobacteria strains.</title>
        <authorList>
            <person name="Klenk H.-P."/>
        </authorList>
    </citation>
    <scope>NUCLEOTIDE SEQUENCE</scope>
    <source>
        <strain evidence="3">DSM 46832</strain>
    </source>
</reference>
<dbReference type="AlphaFoldDB" id="A0A927M705"/>
<name>A0A927M705_9ACTN</name>
<accession>A0A927M705</accession>
<keyword evidence="1" id="KW-0472">Membrane</keyword>
<evidence type="ECO:0000256" key="1">
    <source>
        <dbReference type="SAM" id="Phobius"/>
    </source>
</evidence>
<keyword evidence="1" id="KW-1133">Transmembrane helix</keyword>
<protein>
    <recommendedName>
        <fullName evidence="2">Thoeris protein ThsA Macro domain-containing protein</fullName>
    </recommendedName>
</protein>
<keyword evidence="1" id="KW-0812">Transmembrane</keyword>
<evidence type="ECO:0000313" key="3">
    <source>
        <dbReference type="EMBL" id="MBE1489172.1"/>
    </source>
</evidence>
<proteinExistence type="predicted"/>
<dbReference type="Pfam" id="PF20016">
    <property type="entry name" value="ThsA_Macro"/>
    <property type="match status" value="1"/>
</dbReference>
<dbReference type="Proteomes" id="UP000649753">
    <property type="component" value="Unassembled WGS sequence"/>
</dbReference>
<feature type="transmembrane region" description="Helical" evidence="1">
    <location>
        <begin position="55"/>
        <end position="73"/>
    </location>
</feature>
<keyword evidence="4" id="KW-1185">Reference proteome</keyword>
<dbReference type="EMBL" id="JADBEB010000001">
    <property type="protein sequence ID" value="MBE1489172.1"/>
    <property type="molecule type" value="Genomic_DNA"/>
</dbReference>
<dbReference type="RefSeq" id="WP_225945646.1">
    <property type="nucleotide sequence ID" value="NZ_JADBEB010000001.1"/>
</dbReference>
<evidence type="ECO:0000313" key="4">
    <source>
        <dbReference type="Proteomes" id="UP000649753"/>
    </source>
</evidence>